<proteinExistence type="predicted"/>
<evidence type="ECO:0000313" key="3">
    <source>
        <dbReference type="Proteomes" id="UP000003771"/>
    </source>
</evidence>
<dbReference type="EMBL" id="AFUO01000001">
    <property type="protein sequence ID" value="EGR94321.1"/>
    <property type="molecule type" value="Genomic_DNA"/>
</dbReference>
<keyword evidence="1" id="KW-0472">Membrane</keyword>
<name>F9P304_STROR</name>
<keyword evidence="1" id="KW-1133">Transmembrane helix</keyword>
<dbReference type="AlphaFoldDB" id="F9P304"/>
<organism evidence="2 3">
    <name type="scientific">Streptococcus mitis bv. 2 str. F0392</name>
    <dbReference type="NCBI Taxonomy" id="768726"/>
    <lineage>
        <taxon>Bacteria</taxon>
        <taxon>Bacillati</taxon>
        <taxon>Bacillota</taxon>
        <taxon>Bacilli</taxon>
        <taxon>Lactobacillales</taxon>
        <taxon>Streptococcaceae</taxon>
        <taxon>Streptococcus</taxon>
    </lineage>
</organism>
<dbReference type="RefSeq" id="WP_000842031.1">
    <property type="nucleotide sequence ID" value="NZ_AFUO01000001.1"/>
</dbReference>
<gene>
    <name evidence="2" type="ORF">HMPREF9178_1581</name>
</gene>
<evidence type="ECO:0000256" key="1">
    <source>
        <dbReference type="SAM" id="Phobius"/>
    </source>
</evidence>
<feature type="transmembrane region" description="Helical" evidence="1">
    <location>
        <begin position="358"/>
        <end position="383"/>
    </location>
</feature>
<accession>F9P304</accession>
<reference evidence="2 3" key="1">
    <citation type="submission" date="2011-07" db="EMBL/GenBank/DDBJ databases">
        <authorList>
            <person name="Durkin A.S."/>
            <person name="Kim M."/>
            <person name="Radune D."/>
            <person name="Hostetler J."/>
            <person name="Torralba M."/>
            <person name="Gillis M."/>
            <person name="Methe B."/>
            <person name="Sutton G."/>
            <person name="Nelson K.E."/>
        </authorList>
    </citation>
    <scope>NUCLEOTIDE SEQUENCE [LARGE SCALE GENOMIC DNA]</scope>
    <source>
        <strain evidence="2 3">F0392</strain>
    </source>
</reference>
<sequence>MKSQNKQMHLNEKEIQSCFSFMNSFWGFDRMVFNLGEKLIVDIEKLIEFKKKNPHEVKKFTHNSNQIEDLIIQSREFGRLEIGKIYKKESGDTVNYCLLQLNHGGLNFETLSISAIRKKLINVITGIKQQTGIWIIPTIIRVHEMEIAFTFATDAIIHFQTRNLLLRSLSNTSQVNKIVYTKCSTPDDHHILSSKKNENLSHVLYDKTAKAEHNKQIELNVSRKYRVYRYEMTLNEKKIKSEFQTTDLDKLHNDQLYSFVYSVIEKGLSNFKIFVQTSVRDTQNKLKELYEEKGKDEYIKTFFDTQLNHAMNYLYPITFDESIFLFIDVSKFIKPKNCARTKRNLVKRSRKNDLKKESYFLSIMITWQVLYLFCLMLNTLYLVPFLDFGCYKDNQNNELLSFKIPSFTNEEKDSFFNEIIQSKDKDIGSFLDSFFNRNWKNIYTILI</sequence>
<dbReference type="OrthoDB" id="2231766at2"/>
<keyword evidence="1" id="KW-0812">Transmembrane</keyword>
<protein>
    <submittedName>
        <fullName evidence="2">Uncharacterized protein</fullName>
    </submittedName>
</protein>
<evidence type="ECO:0000313" key="2">
    <source>
        <dbReference type="EMBL" id="EGR94321.1"/>
    </source>
</evidence>
<comment type="caution">
    <text evidence="2">The sequence shown here is derived from an EMBL/GenBank/DDBJ whole genome shotgun (WGS) entry which is preliminary data.</text>
</comment>
<dbReference type="PATRIC" id="fig|768726.4.peg.1488"/>
<dbReference type="Proteomes" id="UP000003771">
    <property type="component" value="Unassembled WGS sequence"/>
</dbReference>